<dbReference type="AlphaFoldDB" id="A0A314XWU8"/>
<gene>
    <name evidence="4" type="ORF">Pyn_01708</name>
</gene>
<keyword evidence="4" id="KW-0418">Kinase</keyword>
<evidence type="ECO:0000259" key="3">
    <source>
        <dbReference type="PROSITE" id="PS50011"/>
    </source>
</evidence>
<evidence type="ECO:0000256" key="1">
    <source>
        <dbReference type="ARBA" id="ARBA00022741"/>
    </source>
</evidence>
<dbReference type="Proteomes" id="UP000250321">
    <property type="component" value="Unassembled WGS sequence"/>
</dbReference>
<dbReference type="PROSITE" id="PS50011">
    <property type="entry name" value="PROTEIN_KINASE_DOM"/>
    <property type="match status" value="1"/>
</dbReference>
<keyword evidence="1" id="KW-0547">Nucleotide-binding</keyword>
<dbReference type="GO" id="GO:0004674">
    <property type="term" value="F:protein serine/threonine kinase activity"/>
    <property type="evidence" value="ECO:0007669"/>
    <property type="project" value="TreeGrafter"/>
</dbReference>
<keyword evidence="4" id="KW-0675">Receptor</keyword>
<dbReference type="InterPro" id="IPR011009">
    <property type="entry name" value="Kinase-like_dom_sf"/>
</dbReference>
<comment type="caution">
    <text evidence="4">The sequence shown here is derived from an EMBL/GenBank/DDBJ whole genome shotgun (WGS) entry which is preliminary data.</text>
</comment>
<dbReference type="EMBL" id="PJQY01001988">
    <property type="protein sequence ID" value="PQP97276.1"/>
    <property type="molecule type" value="Genomic_DNA"/>
</dbReference>
<dbReference type="OrthoDB" id="4062651at2759"/>
<evidence type="ECO:0000313" key="5">
    <source>
        <dbReference type="Proteomes" id="UP000250321"/>
    </source>
</evidence>
<dbReference type="GO" id="GO:0005524">
    <property type="term" value="F:ATP binding"/>
    <property type="evidence" value="ECO:0007669"/>
    <property type="project" value="UniProtKB-KW"/>
</dbReference>
<protein>
    <submittedName>
        <fullName evidence="4">Putative wall-associated receptor kinase-like 16</fullName>
    </submittedName>
</protein>
<dbReference type="GO" id="GO:0005886">
    <property type="term" value="C:plasma membrane"/>
    <property type="evidence" value="ECO:0007669"/>
    <property type="project" value="TreeGrafter"/>
</dbReference>
<dbReference type="SUPFAM" id="SSF56112">
    <property type="entry name" value="Protein kinase-like (PK-like)"/>
    <property type="match status" value="1"/>
</dbReference>
<reference evidence="4 5" key="1">
    <citation type="submission" date="2018-02" db="EMBL/GenBank/DDBJ databases">
        <title>Draft genome of wild Prunus yedoensis var. nudiflora.</title>
        <authorList>
            <person name="Baek S."/>
            <person name="Kim J.-H."/>
            <person name="Choi K."/>
            <person name="Kim G.-B."/>
            <person name="Cho A."/>
            <person name="Jang H."/>
            <person name="Shin C.-H."/>
            <person name="Yu H.-J."/>
            <person name="Mun J.-H."/>
        </authorList>
    </citation>
    <scope>NUCLEOTIDE SEQUENCE [LARGE SCALE GENOMIC DNA]</scope>
    <source>
        <strain evidence="5">cv. Jeju island</strain>
        <tissue evidence="4">Leaf</tissue>
    </source>
</reference>
<proteinExistence type="predicted"/>
<accession>A0A314XWU8</accession>
<keyword evidence="5" id="KW-1185">Reference proteome</keyword>
<dbReference type="PANTHER" id="PTHR27005:SF468">
    <property type="entry name" value="OS01G0310500 PROTEIN"/>
    <property type="match status" value="1"/>
</dbReference>
<feature type="domain" description="Protein kinase" evidence="3">
    <location>
        <begin position="1"/>
        <end position="173"/>
    </location>
</feature>
<dbReference type="GO" id="GO:0007166">
    <property type="term" value="P:cell surface receptor signaling pathway"/>
    <property type="evidence" value="ECO:0007669"/>
    <property type="project" value="InterPro"/>
</dbReference>
<name>A0A314XWU8_PRUYE</name>
<keyword evidence="4" id="KW-0808">Transferase</keyword>
<dbReference type="Gene3D" id="1.10.510.10">
    <property type="entry name" value="Transferase(Phosphotransferase) domain 1"/>
    <property type="match status" value="1"/>
</dbReference>
<sequence>MKIASETAGALAYLRSLNTTPILPSFVSTSSILLDDNCTAKLCSFGLRFVPNNSRFSLLSIRQGCFDPESKTLEKLDVYGIGVVLAELLTGPNAISSSGDRDLTNLASLFLLLVEEDRLNEILDGKIIVKEGDFETAKKVAHLATRCLRYEKEEMPSMKEVVVELEGILHNLRQTRNHFQSL</sequence>
<evidence type="ECO:0000256" key="2">
    <source>
        <dbReference type="ARBA" id="ARBA00022840"/>
    </source>
</evidence>
<dbReference type="PANTHER" id="PTHR27005">
    <property type="entry name" value="WALL-ASSOCIATED RECEPTOR KINASE-LIKE 21"/>
    <property type="match status" value="1"/>
</dbReference>
<dbReference type="InterPro" id="IPR045274">
    <property type="entry name" value="WAK-like"/>
</dbReference>
<dbReference type="InterPro" id="IPR000719">
    <property type="entry name" value="Prot_kinase_dom"/>
</dbReference>
<keyword evidence="2" id="KW-0067">ATP-binding</keyword>
<organism evidence="4 5">
    <name type="scientific">Prunus yedoensis var. nudiflora</name>
    <dbReference type="NCBI Taxonomy" id="2094558"/>
    <lineage>
        <taxon>Eukaryota</taxon>
        <taxon>Viridiplantae</taxon>
        <taxon>Streptophyta</taxon>
        <taxon>Embryophyta</taxon>
        <taxon>Tracheophyta</taxon>
        <taxon>Spermatophyta</taxon>
        <taxon>Magnoliopsida</taxon>
        <taxon>eudicotyledons</taxon>
        <taxon>Gunneridae</taxon>
        <taxon>Pentapetalae</taxon>
        <taxon>rosids</taxon>
        <taxon>fabids</taxon>
        <taxon>Rosales</taxon>
        <taxon>Rosaceae</taxon>
        <taxon>Amygdaloideae</taxon>
        <taxon>Amygdaleae</taxon>
        <taxon>Prunus</taxon>
    </lineage>
</organism>
<evidence type="ECO:0000313" key="4">
    <source>
        <dbReference type="EMBL" id="PQP97276.1"/>
    </source>
</evidence>